<dbReference type="InterPro" id="IPR019412">
    <property type="entry name" value="IML2/TPR_39"/>
</dbReference>
<dbReference type="Proteomes" id="UP000019132">
    <property type="component" value="Unassembled WGS sequence"/>
</dbReference>
<accession>K3WMH8</accession>
<reference evidence="1" key="3">
    <citation type="submission" date="2015-02" db="UniProtKB">
        <authorList>
            <consortium name="EnsemblProtists"/>
        </authorList>
    </citation>
    <scope>IDENTIFICATION</scope>
    <source>
        <strain evidence="1">DAOM BR144</strain>
    </source>
</reference>
<dbReference type="PANTHER" id="PTHR31859:SF1">
    <property type="entry name" value="TETRATRICOPEPTIDE REPEAT PROTEIN 39C"/>
    <property type="match status" value="1"/>
</dbReference>
<evidence type="ECO:0000313" key="1">
    <source>
        <dbReference type="EnsemblProtists" id="PYU1_T006170"/>
    </source>
</evidence>
<organism evidence="1 2">
    <name type="scientific">Globisporangium ultimum (strain ATCC 200006 / CBS 805.95 / DAOM BR144)</name>
    <name type="common">Pythium ultimum</name>
    <dbReference type="NCBI Taxonomy" id="431595"/>
    <lineage>
        <taxon>Eukaryota</taxon>
        <taxon>Sar</taxon>
        <taxon>Stramenopiles</taxon>
        <taxon>Oomycota</taxon>
        <taxon>Peronosporomycetes</taxon>
        <taxon>Pythiales</taxon>
        <taxon>Pythiaceae</taxon>
        <taxon>Globisporangium</taxon>
    </lineage>
</organism>
<dbReference type="EnsemblProtists" id="PYU1_T006170">
    <property type="protein sequence ID" value="PYU1_T006170"/>
    <property type="gene ID" value="PYU1_G006158"/>
</dbReference>
<dbReference type="STRING" id="431595.K3WMH8"/>
<dbReference type="eggNOG" id="ENOG502SB58">
    <property type="taxonomic scope" value="Eukaryota"/>
</dbReference>
<evidence type="ECO:0000313" key="2">
    <source>
        <dbReference type="Proteomes" id="UP000019132"/>
    </source>
</evidence>
<dbReference type="Pfam" id="PF10300">
    <property type="entry name" value="Iml2-TPR_39"/>
    <property type="match status" value="1"/>
</dbReference>
<reference evidence="2" key="1">
    <citation type="journal article" date="2010" name="Genome Biol.">
        <title>Genome sequence of the necrotrophic plant pathogen Pythium ultimum reveals original pathogenicity mechanisms and effector repertoire.</title>
        <authorList>
            <person name="Levesque C.A."/>
            <person name="Brouwer H."/>
            <person name="Cano L."/>
            <person name="Hamilton J.P."/>
            <person name="Holt C."/>
            <person name="Huitema E."/>
            <person name="Raffaele S."/>
            <person name="Robideau G.P."/>
            <person name="Thines M."/>
            <person name="Win J."/>
            <person name="Zerillo M.M."/>
            <person name="Beakes G.W."/>
            <person name="Boore J.L."/>
            <person name="Busam D."/>
            <person name="Dumas B."/>
            <person name="Ferriera S."/>
            <person name="Fuerstenberg S.I."/>
            <person name="Gachon C.M."/>
            <person name="Gaulin E."/>
            <person name="Govers F."/>
            <person name="Grenville-Briggs L."/>
            <person name="Horner N."/>
            <person name="Hostetler J."/>
            <person name="Jiang R.H."/>
            <person name="Johnson J."/>
            <person name="Krajaejun T."/>
            <person name="Lin H."/>
            <person name="Meijer H.J."/>
            <person name="Moore B."/>
            <person name="Morris P."/>
            <person name="Phuntmart V."/>
            <person name="Puiu D."/>
            <person name="Shetty J."/>
            <person name="Stajich J.E."/>
            <person name="Tripathy S."/>
            <person name="Wawra S."/>
            <person name="van West P."/>
            <person name="Whitty B.R."/>
            <person name="Coutinho P.M."/>
            <person name="Henrissat B."/>
            <person name="Martin F."/>
            <person name="Thomas P.D."/>
            <person name="Tyler B.M."/>
            <person name="De Vries R.P."/>
            <person name="Kamoun S."/>
            <person name="Yandell M."/>
            <person name="Tisserat N."/>
            <person name="Buell C.R."/>
        </authorList>
    </citation>
    <scope>NUCLEOTIDE SEQUENCE</scope>
    <source>
        <strain evidence="2">DAOM:BR144</strain>
    </source>
</reference>
<dbReference type="EMBL" id="GL376625">
    <property type="status" value="NOT_ANNOTATED_CDS"/>
    <property type="molecule type" value="Genomic_DNA"/>
</dbReference>
<dbReference type="VEuPathDB" id="FungiDB:PYU1_G006158"/>
<dbReference type="HOGENOM" id="CLU_025482_0_0_1"/>
<dbReference type="OMA" id="TQHARTK"/>
<protein>
    <submittedName>
        <fullName evidence="1">Uncharacterized protein</fullName>
    </submittedName>
</protein>
<dbReference type="InParanoid" id="K3WMH8"/>
<sequence length="730" mass="81589">MAFGEYECALEEADCRSQHVRFTRELWSRHFVLKHVAPHVRARSETHAMLHSGHAVVRIDGISVSGWSMRQFAELWLPERTAAAAAVPESCKKVPLRPQSTARVVTFCDHQRADVEAAMHKAWLAIASVPASPQIPVVSRAELMERMMQCHDWVWSHRLAAAEDALAALAQVSADPLLLVSRLEIALIRVMISNDAAHIKNARQRAKHAVQWLQALSDLPTLSPASRMSLRIALAEAFLMSSALLFIAERNMKGMSEFRRGAAAYAELNQSCANPDVGAKMPRNMLQTLEARLHFGLGVIQLSGAMALQGFEWVKTMLNIAFDPAKALDNLLHCCQVANPRSVWASLALAHSSSAIRWIQKQGKNDDDLATKYAKVVASIQHQYTQQYPNSVLHLWSASMSEVQSYEGTTTPLSTIASAVSLSPSDERAHLLRFDLGYRYFMNHDVENAAPLFMAICKCATAPSKLRGLCSIFLACGYLLFSETQSTPRDQLLSSVRLLLRSSLRFFEQCKVKDAEATTLAQRMRVYIDSGDWYLHLLPCEILYVYCYSCYPKVPRKSAASEKPLSLHEHALSYLSRFEIQGTSVAAMGLLNFDGKVIRLNTASQRKRQQTSAFSMEAQAICEWSVLRASVLYHLGNFEAAWQQLETLQALLPRVPTHSFVAALASFYRLQIHLRAHPDSWNPAPKEGSRMDADDLATSRDLQYEYSYLYAGRLKALVTLVNKRGVPKAT</sequence>
<name>K3WMH8_GLOUD</name>
<keyword evidence="2" id="KW-1185">Reference proteome</keyword>
<reference evidence="2" key="2">
    <citation type="submission" date="2010-04" db="EMBL/GenBank/DDBJ databases">
        <authorList>
            <person name="Buell R."/>
            <person name="Hamilton J."/>
            <person name="Hostetler J."/>
        </authorList>
    </citation>
    <scope>NUCLEOTIDE SEQUENCE [LARGE SCALE GENOMIC DNA]</scope>
    <source>
        <strain evidence="2">DAOM:BR144</strain>
    </source>
</reference>
<proteinExistence type="predicted"/>
<dbReference type="AlphaFoldDB" id="K3WMH8"/>
<dbReference type="PANTHER" id="PTHR31859">
    <property type="entry name" value="TETRATRICOPEPTIDE REPEAT PROTEIN 39 FAMILY MEMBER"/>
    <property type="match status" value="1"/>
</dbReference>